<feature type="transmembrane region" description="Helical" evidence="6">
    <location>
        <begin position="126"/>
        <end position="147"/>
    </location>
</feature>
<evidence type="ECO:0000256" key="5">
    <source>
        <dbReference type="ARBA" id="ARBA00038359"/>
    </source>
</evidence>
<proteinExistence type="inferred from homology"/>
<feature type="transmembrane region" description="Helical" evidence="6">
    <location>
        <begin position="93"/>
        <end position="114"/>
    </location>
</feature>
<dbReference type="PANTHER" id="PTHR33048:SF2">
    <property type="entry name" value="SRPK"/>
    <property type="match status" value="1"/>
</dbReference>
<evidence type="ECO:0000256" key="1">
    <source>
        <dbReference type="ARBA" id="ARBA00004141"/>
    </source>
</evidence>
<dbReference type="STRING" id="1531966.A0A0A1TAJ8"/>
<keyword evidence="2 6" id="KW-0812">Transmembrane</keyword>
<reference evidence="8 9" key="1">
    <citation type="journal article" date="2015" name="Genome Announc.">
        <title>Draft Genome Sequence and Gene Annotation of the Entomopathogenic Fungus Verticillium hemipterigenum.</title>
        <authorList>
            <person name="Horn F."/>
            <person name="Habel A."/>
            <person name="Scharf D.H."/>
            <person name="Dworschak J."/>
            <person name="Brakhage A.A."/>
            <person name="Guthke R."/>
            <person name="Hertweck C."/>
            <person name="Linde J."/>
        </authorList>
    </citation>
    <scope>NUCLEOTIDE SEQUENCE [LARGE SCALE GENOMIC DNA]</scope>
</reference>
<feature type="transmembrane region" description="Helical" evidence="6">
    <location>
        <begin position="242"/>
        <end position="264"/>
    </location>
</feature>
<evidence type="ECO:0000256" key="4">
    <source>
        <dbReference type="ARBA" id="ARBA00023136"/>
    </source>
</evidence>
<feature type="transmembrane region" description="Helical" evidence="6">
    <location>
        <begin position="210"/>
        <end position="230"/>
    </location>
</feature>
<evidence type="ECO:0000256" key="2">
    <source>
        <dbReference type="ARBA" id="ARBA00022692"/>
    </source>
</evidence>
<evidence type="ECO:0000313" key="9">
    <source>
        <dbReference type="Proteomes" id="UP000039046"/>
    </source>
</evidence>
<dbReference type="HOGENOM" id="CLU_019101_0_0_1"/>
<feature type="transmembrane region" description="Helical" evidence="6">
    <location>
        <begin position="172"/>
        <end position="198"/>
    </location>
</feature>
<dbReference type="Pfam" id="PF20684">
    <property type="entry name" value="Fung_rhodopsin"/>
    <property type="match status" value="1"/>
</dbReference>
<sequence length="332" mass="36807">MGASAFQIEAWVEYAIGVVILLTRIVLRCWARDTDWQGDDYFSILCIVFLTGESVMLELIGRWGSIVGISDEVALSLTPDQKENIVKGSKADIAGWCLYISLIWCLKACMLFFYQRLTLDTRQRRLIIVAGVACICSYLATIFVVLLRCLPFEKNWQVYPYPGDECATPGQIFLTLVITNVSTDLLILYIPLPLLWVLQAPLSKKIAYGIWLTTGIFVIVASLLRCILSIKDANEVNVSTIWAIRETVVGVISVNLPILGPLLIRKCKCLAATLSANSVSKDDQNSGQPSLITFGRAGEGIRLERLKKLGKYPLTSAGWTTVYSSSQEHMVG</sequence>
<dbReference type="Proteomes" id="UP000039046">
    <property type="component" value="Unassembled WGS sequence"/>
</dbReference>
<name>A0A0A1TAJ8_9HYPO</name>
<dbReference type="EMBL" id="CDHN01000001">
    <property type="protein sequence ID" value="CEJ82394.1"/>
    <property type="molecule type" value="Genomic_DNA"/>
</dbReference>
<keyword evidence="4 6" id="KW-0472">Membrane</keyword>
<comment type="subcellular location">
    <subcellularLocation>
        <location evidence="1">Membrane</location>
        <topology evidence="1">Multi-pass membrane protein</topology>
    </subcellularLocation>
</comment>
<feature type="domain" description="Rhodopsin" evidence="7">
    <location>
        <begin position="24"/>
        <end position="264"/>
    </location>
</feature>
<evidence type="ECO:0000259" key="7">
    <source>
        <dbReference type="Pfam" id="PF20684"/>
    </source>
</evidence>
<evidence type="ECO:0000313" key="8">
    <source>
        <dbReference type="EMBL" id="CEJ82394.1"/>
    </source>
</evidence>
<dbReference type="InterPro" id="IPR049326">
    <property type="entry name" value="Rhodopsin_dom_fungi"/>
</dbReference>
<gene>
    <name evidence="8" type="ORF">VHEMI02460</name>
</gene>
<comment type="similarity">
    <text evidence="5">Belongs to the SAT4 family.</text>
</comment>
<protein>
    <recommendedName>
        <fullName evidence="7">Rhodopsin domain-containing protein</fullName>
    </recommendedName>
</protein>
<feature type="transmembrane region" description="Helical" evidence="6">
    <location>
        <begin position="12"/>
        <end position="30"/>
    </location>
</feature>
<evidence type="ECO:0000256" key="6">
    <source>
        <dbReference type="SAM" id="Phobius"/>
    </source>
</evidence>
<dbReference type="PANTHER" id="PTHR33048">
    <property type="entry name" value="PTH11-LIKE INTEGRAL MEMBRANE PROTEIN (AFU_ORTHOLOGUE AFUA_5G11245)"/>
    <property type="match status" value="1"/>
</dbReference>
<organism evidence="8 9">
    <name type="scientific">[Torrubiella] hemipterigena</name>
    <dbReference type="NCBI Taxonomy" id="1531966"/>
    <lineage>
        <taxon>Eukaryota</taxon>
        <taxon>Fungi</taxon>
        <taxon>Dikarya</taxon>
        <taxon>Ascomycota</taxon>
        <taxon>Pezizomycotina</taxon>
        <taxon>Sordariomycetes</taxon>
        <taxon>Hypocreomycetidae</taxon>
        <taxon>Hypocreales</taxon>
        <taxon>Clavicipitaceae</taxon>
        <taxon>Clavicipitaceae incertae sedis</taxon>
        <taxon>'Torrubiella' clade</taxon>
    </lineage>
</organism>
<keyword evidence="3 6" id="KW-1133">Transmembrane helix</keyword>
<dbReference type="OrthoDB" id="4329349at2759"/>
<dbReference type="InterPro" id="IPR052337">
    <property type="entry name" value="SAT4-like"/>
</dbReference>
<dbReference type="GO" id="GO:0016020">
    <property type="term" value="C:membrane"/>
    <property type="evidence" value="ECO:0007669"/>
    <property type="project" value="UniProtKB-SubCell"/>
</dbReference>
<feature type="transmembrane region" description="Helical" evidence="6">
    <location>
        <begin position="42"/>
        <end position="61"/>
    </location>
</feature>
<keyword evidence="9" id="KW-1185">Reference proteome</keyword>
<dbReference type="AlphaFoldDB" id="A0A0A1TAJ8"/>
<accession>A0A0A1TAJ8</accession>
<evidence type="ECO:0000256" key="3">
    <source>
        <dbReference type="ARBA" id="ARBA00022989"/>
    </source>
</evidence>